<protein>
    <recommendedName>
        <fullName evidence="1">Heterokaryon incompatibility domain-containing protein</fullName>
    </recommendedName>
</protein>
<comment type="caution">
    <text evidence="2">The sequence shown here is derived from an EMBL/GenBank/DDBJ whole genome shotgun (WGS) entry which is preliminary data.</text>
</comment>
<feature type="domain" description="Heterokaryon incompatibility" evidence="1">
    <location>
        <begin position="139"/>
        <end position="287"/>
    </location>
</feature>
<keyword evidence="3" id="KW-1185">Reference proteome</keyword>
<dbReference type="PANTHER" id="PTHR33112">
    <property type="entry name" value="DOMAIN PROTEIN, PUTATIVE-RELATED"/>
    <property type="match status" value="1"/>
</dbReference>
<proteinExistence type="predicted"/>
<dbReference type="Pfam" id="PF06985">
    <property type="entry name" value="HET"/>
    <property type="match status" value="1"/>
</dbReference>
<evidence type="ECO:0000313" key="2">
    <source>
        <dbReference type="EMBL" id="KAH0534062.1"/>
    </source>
</evidence>
<evidence type="ECO:0000259" key="1">
    <source>
        <dbReference type="Pfam" id="PF06985"/>
    </source>
</evidence>
<name>A0A9P8HWI5_9PEZI</name>
<organism evidence="2 3">
    <name type="scientific">Glutinoglossum americanum</name>
    <dbReference type="NCBI Taxonomy" id="1670608"/>
    <lineage>
        <taxon>Eukaryota</taxon>
        <taxon>Fungi</taxon>
        <taxon>Dikarya</taxon>
        <taxon>Ascomycota</taxon>
        <taxon>Pezizomycotina</taxon>
        <taxon>Geoglossomycetes</taxon>
        <taxon>Geoglossales</taxon>
        <taxon>Geoglossaceae</taxon>
        <taxon>Glutinoglossum</taxon>
    </lineage>
</organism>
<dbReference type="Proteomes" id="UP000698800">
    <property type="component" value="Unassembled WGS sequence"/>
</dbReference>
<gene>
    <name evidence="2" type="ORF">FGG08_007341</name>
</gene>
<accession>A0A9P8HWI5</accession>
<sequence>MHVKLYDSASGTRIRLGFQDEAVSSVFELFTPEGDSMVGREEGAVLDPRPMYGFKIAGLRPFRVPMINKAPRISENTSSSRALRWTREMLQKCALDHRECLHRYEDALLPTMVLDLGTSAPALEQDLKLYRSQAESAPYVCLSHCWGGSGWMKTTTLNIKEHLNEIAFKSLPRTFRDAVTFTRGLRIRYLWIDSLCIVQDDLEDWRRESGNMCTIYHGSSLTLAASMASNNDGGCFYSHASMNERGHKLKIDHPEYEQSEIYLRECIDHDIVIKAAPLLSRAWVYQERLLSPRYLHFGNAELVWECAEGISCECGFCECQGGRMTYANTLHANKLPLGPRGSVSVRPSSAVRLRRWHKLVSDYSALALTYPSDRLPAISGLAKHSLEPQGAEYLAGLWEDGLPLDLLWYTAHPSRRSQEWRAPTWSWASIDSPIGFISMRKDDASNHCAIIQAECTPLGPDSFGEVSSGCITLSGHLVPAILRASPLRTDEAREREQEVKPNLEIPSPCHVIETHFDWLWPAEQACTPYQPVHYLAIASNSMIQYGLVLSCVDATTKAFERIGIATVRKSGMLLQGEPTELRIV</sequence>
<dbReference type="InterPro" id="IPR010730">
    <property type="entry name" value="HET"/>
</dbReference>
<reference evidence="2" key="1">
    <citation type="submission" date="2021-03" db="EMBL/GenBank/DDBJ databases">
        <title>Comparative genomics and phylogenomic investigation of the class Geoglossomycetes provide insights into ecological specialization and systematics.</title>
        <authorList>
            <person name="Melie T."/>
            <person name="Pirro S."/>
            <person name="Miller A.N."/>
            <person name="Quandt A."/>
        </authorList>
    </citation>
    <scope>NUCLEOTIDE SEQUENCE</scope>
    <source>
        <strain evidence="2">GBOQ0MN5Z8</strain>
    </source>
</reference>
<dbReference type="AlphaFoldDB" id="A0A9P8HWI5"/>
<evidence type="ECO:0000313" key="3">
    <source>
        <dbReference type="Proteomes" id="UP000698800"/>
    </source>
</evidence>
<dbReference type="PANTHER" id="PTHR33112:SF9">
    <property type="entry name" value="HETEROKARYON INCOMPATIBILITY DOMAIN-CONTAINING PROTEIN"/>
    <property type="match status" value="1"/>
</dbReference>
<dbReference type="EMBL" id="JAGHQL010000281">
    <property type="protein sequence ID" value="KAH0534062.1"/>
    <property type="molecule type" value="Genomic_DNA"/>
</dbReference>
<dbReference type="OrthoDB" id="3562689at2759"/>